<feature type="domain" description="BTB" evidence="1">
    <location>
        <begin position="144"/>
        <end position="203"/>
    </location>
</feature>
<dbReference type="OrthoDB" id="5857890at2759"/>
<dbReference type="Proteomes" id="UP000230233">
    <property type="component" value="Chromosome II"/>
</dbReference>
<accession>A0A2G5VBU2</accession>
<dbReference type="InterPro" id="IPR011333">
    <property type="entry name" value="SKP1/BTB/POZ_sf"/>
</dbReference>
<evidence type="ECO:0000259" key="1">
    <source>
        <dbReference type="PROSITE" id="PS50097"/>
    </source>
</evidence>
<evidence type="ECO:0000313" key="3">
    <source>
        <dbReference type="Proteomes" id="UP000230233"/>
    </source>
</evidence>
<reference evidence="3" key="1">
    <citation type="submission" date="2017-10" db="EMBL/GenBank/DDBJ databases">
        <title>Rapid genome shrinkage in a self-fertile nematode reveals novel sperm competition proteins.</title>
        <authorList>
            <person name="Yin D."/>
            <person name="Schwarz E.M."/>
            <person name="Thomas C.G."/>
            <person name="Felde R.L."/>
            <person name="Korf I.F."/>
            <person name="Cutter A.D."/>
            <person name="Schartner C.M."/>
            <person name="Ralston E.J."/>
            <person name="Meyer B.J."/>
            <person name="Haag E.S."/>
        </authorList>
    </citation>
    <scope>NUCLEOTIDE SEQUENCE [LARGE SCALE GENOMIC DNA]</scope>
    <source>
        <strain evidence="3">JU1422</strain>
    </source>
</reference>
<evidence type="ECO:0000313" key="2">
    <source>
        <dbReference type="EMBL" id="PIC49259.1"/>
    </source>
</evidence>
<dbReference type="PROSITE" id="PS50097">
    <property type="entry name" value="BTB"/>
    <property type="match status" value="1"/>
</dbReference>
<dbReference type="CDD" id="cd00121">
    <property type="entry name" value="MATH"/>
    <property type="match status" value="1"/>
</dbReference>
<dbReference type="InterPro" id="IPR052664">
    <property type="entry name" value="BTB-MATH_domain_protein"/>
</dbReference>
<protein>
    <recommendedName>
        <fullName evidence="1">BTB domain-containing protein</fullName>
    </recommendedName>
</protein>
<dbReference type="PANTHER" id="PTHR22743">
    <property type="entry name" value="MEPRIN/TRAF-LIKE MATH FAMILY-C.ELEGANS"/>
    <property type="match status" value="1"/>
</dbReference>
<sequence length="305" mass="35294">MSVGEEKKFVMKHVFKNLPKFMGDHYGPKEEHFGLPWRIRFSKNNGYNYIHLDCLKLQKATPWNITASINTKVLKKNDDHLTKTDTISFRNGYESRDIVLFKSLGDHLIDGNITIELEIEISETSGMELPRVRKFDDDVAKEFSDIVLSTGSQEFYVNKMYLSQHSTYFKSLFSGNFSESEKSIIELKDIDPNNFQKFLEVLYGEAAITENFPEDSVSGILKLADMYNSKTATERCEEFFIHISEKSLRDKFHVAVKYNLEELKKKCFSELKTAADYHSILPEASSQFGPELWEELFLKALTVQK</sequence>
<dbReference type="Gene3D" id="2.60.210.10">
    <property type="entry name" value="Apoptosis, Tumor Necrosis Factor Receptor Associated Protein 2, Chain A"/>
    <property type="match status" value="1"/>
</dbReference>
<dbReference type="PANTHER" id="PTHR22743:SF165">
    <property type="entry name" value="BTB AND MATH DOMAIN CONTAINING-RELATED"/>
    <property type="match status" value="1"/>
</dbReference>
<keyword evidence="3" id="KW-1185">Reference proteome</keyword>
<dbReference type="Gene3D" id="3.30.710.10">
    <property type="entry name" value="Potassium Channel Kv1.1, Chain A"/>
    <property type="match status" value="1"/>
</dbReference>
<name>A0A2G5VBU2_9PELO</name>
<dbReference type="Pfam" id="PF00917">
    <property type="entry name" value="MATH"/>
    <property type="match status" value="1"/>
</dbReference>
<dbReference type="InterPro" id="IPR008974">
    <property type="entry name" value="TRAF-like"/>
</dbReference>
<organism evidence="2 3">
    <name type="scientific">Caenorhabditis nigoni</name>
    <dbReference type="NCBI Taxonomy" id="1611254"/>
    <lineage>
        <taxon>Eukaryota</taxon>
        <taxon>Metazoa</taxon>
        <taxon>Ecdysozoa</taxon>
        <taxon>Nematoda</taxon>
        <taxon>Chromadorea</taxon>
        <taxon>Rhabditida</taxon>
        <taxon>Rhabditina</taxon>
        <taxon>Rhabditomorpha</taxon>
        <taxon>Rhabditoidea</taxon>
        <taxon>Rhabditidae</taxon>
        <taxon>Peloderinae</taxon>
        <taxon>Caenorhabditis</taxon>
    </lineage>
</organism>
<dbReference type="SMART" id="SM00061">
    <property type="entry name" value="MATH"/>
    <property type="match status" value="1"/>
</dbReference>
<dbReference type="InterPro" id="IPR000210">
    <property type="entry name" value="BTB/POZ_dom"/>
</dbReference>
<dbReference type="InterPro" id="IPR002083">
    <property type="entry name" value="MATH/TRAF_dom"/>
</dbReference>
<dbReference type="SUPFAM" id="SSF49599">
    <property type="entry name" value="TRAF domain-like"/>
    <property type="match status" value="1"/>
</dbReference>
<dbReference type="CDD" id="cd18186">
    <property type="entry name" value="BTB_POZ_ZBTB_KLHL-like"/>
    <property type="match status" value="1"/>
</dbReference>
<dbReference type="Pfam" id="PF00651">
    <property type="entry name" value="BTB"/>
    <property type="match status" value="1"/>
</dbReference>
<proteinExistence type="predicted"/>
<dbReference type="SMART" id="SM00225">
    <property type="entry name" value="BTB"/>
    <property type="match status" value="1"/>
</dbReference>
<comment type="caution">
    <text evidence="2">The sequence shown here is derived from an EMBL/GenBank/DDBJ whole genome shotgun (WGS) entry which is preliminary data.</text>
</comment>
<dbReference type="AlphaFoldDB" id="A0A2G5VBU2"/>
<gene>
    <name evidence="2" type="primary">Cnig_chr_II.g7922</name>
    <name evidence="2" type="ORF">B9Z55_007922</name>
</gene>
<dbReference type="SUPFAM" id="SSF54695">
    <property type="entry name" value="POZ domain"/>
    <property type="match status" value="1"/>
</dbReference>
<dbReference type="EMBL" id="PDUG01000002">
    <property type="protein sequence ID" value="PIC49259.1"/>
    <property type="molecule type" value="Genomic_DNA"/>
</dbReference>